<feature type="chain" id="PRO_5046246695" description="Pectate lyase" evidence="4">
    <location>
        <begin position="20"/>
        <end position="1027"/>
    </location>
</feature>
<name>A0ABX2B294_9BACT</name>
<dbReference type="PRINTS" id="PR00807">
    <property type="entry name" value="AMBALLERGEN"/>
</dbReference>
<dbReference type="InterPro" id="IPR018082">
    <property type="entry name" value="AmbAllergen"/>
</dbReference>
<reference evidence="5 6" key="1">
    <citation type="submission" date="2020-05" db="EMBL/GenBank/DDBJ databases">
        <title>Distinct polysaccharide utilization as determinants for interspecies competition between intestinal Prevotella spp.</title>
        <authorList>
            <person name="Galvez E.J.C."/>
            <person name="Iljazovic A."/>
            <person name="Strowig T."/>
        </authorList>
    </citation>
    <scope>NUCLEOTIDE SEQUENCE [LARGE SCALE GENOMIC DNA]</scope>
    <source>
        <strain evidence="5 6">PCHR</strain>
    </source>
</reference>
<dbReference type="SUPFAM" id="SSF51126">
    <property type="entry name" value="Pectin lyase-like"/>
    <property type="match status" value="1"/>
</dbReference>
<evidence type="ECO:0000256" key="1">
    <source>
        <dbReference type="ARBA" id="ARBA00022723"/>
    </source>
</evidence>
<comment type="caution">
    <text evidence="5">The sequence shown here is derived from an EMBL/GenBank/DDBJ whole genome shotgun (WGS) entry which is preliminary data.</text>
</comment>
<dbReference type="RefSeq" id="WP_172343619.1">
    <property type="nucleotide sequence ID" value="NZ_CATJFF010000068.1"/>
</dbReference>
<evidence type="ECO:0000256" key="3">
    <source>
        <dbReference type="ARBA" id="ARBA00023180"/>
    </source>
</evidence>
<dbReference type="PANTHER" id="PTHR42970:SF1">
    <property type="entry name" value="PECTATE LYASE C-RELATED"/>
    <property type="match status" value="1"/>
</dbReference>
<dbReference type="InterPro" id="IPR011050">
    <property type="entry name" value="Pectin_lyase_fold/virulence"/>
</dbReference>
<dbReference type="InterPro" id="IPR052063">
    <property type="entry name" value="Polysaccharide_Lyase_1"/>
</dbReference>
<evidence type="ECO:0000313" key="6">
    <source>
        <dbReference type="Proteomes" id="UP000820977"/>
    </source>
</evidence>
<dbReference type="InterPro" id="IPR012334">
    <property type="entry name" value="Pectin_lyas_fold"/>
</dbReference>
<dbReference type="Gene3D" id="2.160.20.10">
    <property type="entry name" value="Single-stranded right-handed beta-helix, Pectin lyase-like"/>
    <property type="match status" value="1"/>
</dbReference>
<gene>
    <name evidence="5" type="ORF">HPS54_00950</name>
</gene>
<evidence type="ECO:0008006" key="7">
    <source>
        <dbReference type="Google" id="ProtNLM"/>
    </source>
</evidence>
<dbReference type="Proteomes" id="UP000820977">
    <property type="component" value="Unassembled WGS sequence"/>
</dbReference>
<proteinExistence type="predicted"/>
<evidence type="ECO:0000256" key="2">
    <source>
        <dbReference type="ARBA" id="ARBA00022729"/>
    </source>
</evidence>
<keyword evidence="1" id="KW-0479">Metal-binding</keyword>
<accession>A0ABX2B294</accession>
<keyword evidence="2 4" id="KW-0732">Signal</keyword>
<organism evidence="5 6">
    <name type="scientific">Xylanibacter caecicola</name>
    <dbReference type="NCBI Taxonomy" id="2736294"/>
    <lineage>
        <taxon>Bacteria</taxon>
        <taxon>Pseudomonadati</taxon>
        <taxon>Bacteroidota</taxon>
        <taxon>Bacteroidia</taxon>
        <taxon>Bacteroidales</taxon>
        <taxon>Prevotellaceae</taxon>
        <taxon>Xylanibacter</taxon>
    </lineage>
</organism>
<evidence type="ECO:0000313" key="5">
    <source>
        <dbReference type="EMBL" id="NPE24095.1"/>
    </source>
</evidence>
<protein>
    <recommendedName>
        <fullName evidence="7">Pectate lyase</fullName>
    </recommendedName>
</protein>
<dbReference type="PANTHER" id="PTHR42970">
    <property type="entry name" value="PECTATE LYASE C-RELATED"/>
    <property type="match status" value="1"/>
</dbReference>
<dbReference type="EMBL" id="JABKKJ010000001">
    <property type="protein sequence ID" value="NPE24095.1"/>
    <property type="molecule type" value="Genomic_DNA"/>
</dbReference>
<feature type="signal peptide" evidence="4">
    <location>
        <begin position="1"/>
        <end position="19"/>
    </location>
</feature>
<sequence length="1027" mass="110881">MIRKILTTILLAISVCTLAQSVKVPAFPGAEGFGRYTTGGRGGTVYHVTTLSDDNTANPAAGTFRHACRQKDVRTIVFDVSGTIYLKAELKLQNGNVTIAGQTAPGDGICIAGYPFVIAADNVIIRFVRFRPGNENVAFHEGDGLGGMDRENIIVDHCSVSWSIDECLSVYGSKNTTVQWCIGAQSLVSSGHAKGTHGYGGNWGGSGASYHHNLLAHHDSRVPRLGPRTGTQTDERVDLRNNVFYNWAGNGCYGGEGMNVNIVNNYYKPGPATQTRGENIRKRIAAIGVRTTEYTKHDTDTPNGWDAMWHVWGKYFVDGNFNPSYSDVTNDNWTYGIYNQTANDASVDYTYTQETKDAMRLSNPIEFAGVTTHTASAAYEKVLAYAGASLHRDALDKMIVDDTRNEKATCTGGQYTDKNGNLKESLPGLINSQDDVVYSDGTKGWPVLNSTAAPTDTDGDGMPDSWENANGLNPNDKTDGALVTVNGYTNLEVYMNSLVEDITTSQNAGGSIEGDTDTDKEETEVADEYEISAVTHVGSDGWDFNGGFSITTGKGYASAASKYVKYSAGETFVINIPEMMSIEKVRIIGYGNDANTDTYLHTLGTATYGSTDYVFPKGKSEANNRDYTIELTSPVSKTLPFVFKGGQACMRIILYPVKNAVTQAGGEYTISKATNTGTNTSAIWNFNNGITVTNGNNKGYNAGDNDCIKYSAGTLFTINLPEGISVSKVKINGYDNYADGDSYLAELNGKTFSNTDYVFPKKGTDGSAVMKEYTIALDNPASGKLTFKAAGKQVVWAITLYTLPEITLSEHSVALGVPAGPANITLVRTLSDTYWNSFCVPFDISADKINNVLGDARVLQFSSVNGNTMIFEETTEGIKAGIPCLIKPNSTIKNPRFENVTVVTEAPKSVTIDGCSYIGTYTKYAMEYGGTELMFNTRNGLSRPKQAPDNVMRGLRAYFRLPATQAASAKVMIPGGTTGIEEIPYEPCKASHKGIYNLNGQYVGTSAKGLPEGIYIVNGKKMVISNK</sequence>
<evidence type="ECO:0000256" key="4">
    <source>
        <dbReference type="SAM" id="SignalP"/>
    </source>
</evidence>
<keyword evidence="6" id="KW-1185">Reference proteome</keyword>
<keyword evidence="3" id="KW-0325">Glycoprotein</keyword>